<dbReference type="GO" id="GO:0098583">
    <property type="term" value="P:learned vocalization behavior"/>
    <property type="evidence" value="ECO:0007669"/>
    <property type="project" value="Ensembl"/>
</dbReference>
<keyword evidence="7" id="KW-0539">Nucleus</keyword>
<dbReference type="GO" id="GO:0007356">
    <property type="term" value="P:thorax and anterior abdomen determination"/>
    <property type="evidence" value="ECO:0007669"/>
    <property type="project" value="Ensembl"/>
</dbReference>
<keyword evidence="1" id="KW-0217">Developmental protein</keyword>
<dbReference type="InterPro" id="IPR011598">
    <property type="entry name" value="bHLH_dom"/>
</dbReference>
<dbReference type="GO" id="GO:0030900">
    <property type="term" value="P:forebrain development"/>
    <property type="evidence" value="ECO:0007669"/>
    <property type="project" value="TreeGrafter"/>
</dbReference>
<organism evidence="10 11">
    <name type="scientific">Salvator merianae</name>
    <name type="common">Argentine black and white tegu</name>
    <name type="synonym">Tupinambis merianae</name>
    <dbReference type="NCBI Taxonomy" id="96440"/>
    <lineage>
        <taxon>Eukaryota</taxon>
        <taxon>Metazoa</taxon>
        <taxon>Chordata</taxon>
        <taxon>Craniata</taxon>
        <taxon>Vertebrata</taxon>
        <taxon>Euteleostomi</taxon>
        <taxon>Lepidosauria</taxon>
        <taxon>Squamata</taxon>
        <taxon>Bifurcata</taxon>
        <taxon>Unidentata</taxon>
        <taxon>Episquamata</taxon>
        <taxon>Laterata</taxon>
        <taxon>Teiioidea</taxon>
        <taxon>Teiidae</taxon>
        <taxon>Salvator</taxon>
    </lineage>
</organism>
<dbReference type="GO" id="GO:0048634">
    <property type="term" value="P:regulation of muscle organ development"/>
    <property type="evidence" value="ECO:0007669"/>
    <property type="project" value="Ensembl"/>
</dbReference>
<evidence type="ECO:0000259" key="9">
    <source>
        <dbReference type="PROSITE" id="PS50888"/>
    </source>
</evidence>
<dbReference type="GO" id="GO:1905748">
    <property type="term" value="P:hard palate morphogenesis"/>
    <property type="evidence" value="ECO:0007669"/>
    <property type="project" value="Ensembl"/>
</dbReference>
<dbReference type="GO" id="GO:0045165">
    <property type="term" value="P:cell fate commitment"/>
    <property type="evidence" value="ECO:0007669"/>
    <property type="project" value="Ensembl"/>
</dbReference>
<dbReference type="GO" id="GO:0030432">
    <property type="term" value="P:peristalsis"/>
    <property type="evidence" value="ECO:0007669"/>
    <property type="project" value="Ensembl"/>
</dbReference>
<dbReference type="PANTHER" id="PTHR19290:SF171">
    <property type="entry name" value="NEUROGENIN-2"/>
    <property type="match status" value="1"/>
</dbReference>
<evidence type="ECO:0000256" key="1">
    <source>
        <dbReference type="ARBA" id="ARBA00022473"/>
    </source>
</evidence>
<evidence type="ECO:0000256" key="2">
    <source>
        <dbReference type="ARBA" id="ARBA00022782"/>
    </source>
</evidence>
<dbReference type="PANTHER" id="PTHR19290">
    <property type="entry name" value="BASIC HELIX-LOOP-HELIX PROTEIN NEUROGENIN-RELATED"/>
    <property type="match status" value="1"/>
</dbReference>
<evidence type="ECO:0000256" key="3">
    <source>
        <dbReference type="ARBA" id="ARBA00022902"/>
    </source>
</evidence>
<dbReference type="GO" id="GO:0010458">
    <property type="term" value="P:exit from mitosis"/>
    <property type="evidence" value="ECO:0007669"/>
    <property type="project" value="Ensembl"/>
</dbReference>
<dbReference type="SUPFAM" id="SSF47459">
    <property type="entry name" value="HLH, helix-loop-helix DNA-binding domain"/>
    <property type="match status" value="1"/>
</dbReference>
<dbReference type="GO" id="GO:0043204">
    <property type="term" value="C:perikaryon"/>
    <property type="evidence" value="ECO:0007669"/>
    <property type="project" value="Ensembl"/>
</dbReference>
<feature type="compositionally biased region" description="Basic and acidic residues" evidence="8">
    <location>
        <begin position="17"/>
        <end position="27"/>
    </location>
</feature>
<proteinExistence type="predicted"/>
<dbReference type="Proteomes" id="UP000694421">
    <property type="component" value="Unplaced"/>
</dbReference>
<dbReference type="GO" id="GO:1905747">
    <property type="term" value="P:negative regulation of saliva secretion"/>
    <property type="evidence" value="ECO:0007669"/>
    <property type="project" value="Ensembl"/>
</dbReference>
<dbReference type="GO" id="GO:0031223">
    <property type="term" value="P:auditory behavior"/>
    <property type="evidence" value="ECO:0007669"/>
    <property type="project" value="Ensembl"/>
</dbReference>
<protein>
    <submittedName>
        <fullName evidence="10">Neurogenin 1</fullName>
    </submittedName>
</protein>
<dbReference type="Ensembl" id="ENSSMRT00000026377.1">
    <property type="protein sequence ID" value="ENSSMRP00000022554.1"/>
    <property type="gene ID" value="ENSSMRG00000017521.1"/>
</dbReference>
<feature type="compositionally biased region" description="Basic and acidic residues" evidence="8">
    <location>
        <begin position="132"/>
        <end position="141"/>
    </location>
</feature>
<dbReference type="InterPro" id="IPR050359">
    <property type="entry name" value="bHLH_transcription_factors"/>
</dbReference>
<dbReference type="GO" id="GO:0042803">
    <property type="term" value="F:protein homodimerization activity"/>
    <property type="evidence" value="ECO:0007669"/>
    <property type="project" value="Ensembl"/>
</dbReference>
<dbReference type="GO" id="GO:0097094">
    <property type="term" value="P:craniofacial suture morphogenesis"/>
    <property type="evidence" value="ECO:0007669"/>
    <property type="project" value="Ensembl"/>
</dbReference>
<dbReference type="AlphaFoldDB" id="A0A8D0KG14"/>
<reference evidence="10" key="2">
    <citation type="submission" date="2025-09" db="UniProtKB">
        <authorList>
            <consortium name="Ensembl"/>
        </authorList>
    </citation>
    <scope>IDENTIFICATION</scope>
</reference>
<dbReference type="InterPro" id="IPR036638">
    <property type="entry name" value="HLH_DNA-bd_sf"/>
</dbReference>
<accession>A0A8D0KG14</accession>
<dbReference type="GO" id="GO:0021559">
    <property type="term" value="P:trigeminal nerve development"/>
    <property type="evidence" value="ECO:0007669"/>
    <property type="project" value="Ensembl"/>
</dbReference>
<evidence type="ECO:0000256" key="5">
    <source>
        <dbReference type="ARBA" id="ARBA00023125"/>
    </source>
</evidence>
<dbReference type="GO" id="GO:0000981">
    <property type="term" value="F:DNA-binding transcription factor activity, RNA polymerase II-specific"/>
    <property type="evidence" value="ECO:0007669"/>
    <property type="project" value="TreeGrafter"/>
</dbReference>
<dbReference type="Gene3D" id="4.10.280.10">
    <property type="entry name" value="Helix-loop-helix DNA-binding domain"/>
    <property type="match status" value="1"/>
</dbReference>
<reference evidence="10" key="1">
    <citation type="submission" date="2025-08" db="UniProtKB">
        <authorList>
            <consortium name="Ensembl"/>
        </authorList>
    </citation>
    <scope>IDENTIFICATION</scope>
</reference>
<dbReference type="GeneTree" id="ENSGT00940000162170"/>
<evidence type="ECO:0000313" key="10">
    <source>
        <dbReference type="Ensembl" id="ENSSMRP00000022554.1"/>
    </source>
</evidence>
<dbReference type="GO" id="GO:0003682">
    <property type="term" value="F:chromatin binding"/>
    <property type="evidence" value="ECO:0007669"/>
    <property type="project" value="Ensembl"/>
</dbReference>
<dbReference type="GO" id="GO:0050885">
    <property type="term" value="P:neuromuscular process controlling balance"/>
    <property type="evidence" value="ECO:0007669"/>
    <property type="project" value="Ensembl"/>
</dbReference>
<feature type="domain" description="BHLH" evidence="9">
    <location>
        <begin position="163"/>
        <end position="215"/>
    </location>
</feature>
<dbReference type="GO" id="GO:0090103">
    <property type="term" value="P:cochlea morphogenesis"/>
    <property type="evidence" value="ECO:0007669"/>
    <property type="project" value="Ensembl"/>
</dbReference>
<dbReference type="GO" id="GO:0071626">
    <property type="term" value="P:mastication"/>
    <property type="evidence" value="ECO:0007669"/>
    <property type="project" value="Ensembl"/>
</dbReference>
<evidence type="ECO:0000256" key="6">
    <source>
        <dbReference type="ARBA" id="ARBA00023163"/>
    </source>
</evidence>
<keyword evidence="6" id="KW-0804">Transcription</keyword>
<name>A0A8D0KG14_SALMN</name>
<dbReference type="FunFam" id="4.10.280.10:FF:000006">
    <property type="entry name" value="Neurogenic differentiation factor"/>
    <property type="match status" value="1"/>
</dbReference>
<dbReference type="GO" id="GO:0045944">
    <property type="term" value="P:positive regulation of transcription by RNA polymerase II"/>
    <property type="evidence" value="ECO:0007669"/>
    <property type="project" value="Ensembl"/>
</dbReference>
<dbReference type="SMART" id="SM00353">
    <property type="entry name" value="HLH"/>
    <property type="match status" value="1"/>
</dbReference>
<dbReference type="GO" id="GO:1901078">
    <property type="term" value="P:negative regulation of relaxation of muscle"/>
    <property type="evidence" value="ECO:0007669"/>
    <property type="project" value="Ensembl"/>
</dbReference>
<keyword evidence="5" id="KW-0238">DNA-binding</keyword>
<sequence length="309" mass="33961">MSEASRVPNAPLTRLESGGDHFTDKSSRVSSRRRALRFRARQGISKGRCCLSSSYTDLGSRSSCAGTGARACLCGRPPLPRFKMSSALETSYSDLENSSDVSFCLTDDESSLSSQQASSLASPKCGTCPEPSPEKCEEEKGRKRRRGRTKVKNEAVLHTIKRTRRVKANDRERNRMHNLNAALDELRSVLPTFPDDTKLTKIETLRFAYNYIWALSETLRLADQGLQKPPKDMVLPTFLSSTGPPSPGSDAGSWISIASPATSSLSVCASNPSSPATPEDYYGHSENLFSFHTLPKDLLQNASCFPQYH</sequence>
<keyword evidence="4" id="KW-0805">Transcription regulation</keyword>
<evidence type="ECO:0000256" key="4">
    <source>
        <dbReference type="ARBA" id="ARBA00023015"/>
    </source>
</evidence>
<dbReference type="GO" id="GO:0070888">
    <property type="term" value="F:E-box binding"/>
    <property type="evidence" value="ECO:0007669"/>
    <property type="project" value="Ensembl"/>
</dbReference>
<dbReference type="GO" id="GO:0035112">
    <property type="term" value="P:genitalia morphogenesis"/>
    <property type="evidence" value="ECO:0007669"/>
    <property type="project" value="Ensembl"/>
</dbReference>
<dbReference type="GO" id="GO:0005634">
    <property type="term" value="C:nucleus"/>
    <property type="evidence" value="ECO:0007669"/>
    <property type="project" value="TreeGrafter"/>
</dbReference>
<keyword evidence="2" id="KW-0221">Differentiation</keyword>
<dbReference type="GO" id="GO:0045666">
    <property type="term" value="P:positive regulation of neuron differentiation"/>
    <property type="evidence" value="ECO:0007669"/>
    <property type="project" value="Ensembl"/>
</dbReference>
<keyword evidence="11" id="KW-1185">Reference proteome</keyword>
<evidence type="ECO:0000313" key="11">
    <source>
        <dbReference type="Proteomes" id="UP000694421"/>
    </source>
</evidence>
<dbReference type="PROSITE" id="PS50888">
    <property type="entry name" value="BHLH"/>
    <property type="match status" value="1"/>
</dbReference>
<dbReference type="Pfam" id="PF00010">
    <property type="entry name" value="HLH"/>
    <property type="match status" value="1"/>
</dbReference>
<dbReference type="GO" id="GO:0031536">
    <property type="term" value="P:positive regulation of exit from mitosis"/>
    <property type="evidence" value="ECO:0007669"/>
    <property type="project" value="Ensembl"/>
</dbReference>
<dbReference type="GO" id="GO:0061564">
    <property type="term" value="P:axon development"/>
    <property type="evidence" value="ECO:0007669"/>
    <property type="project" value="TreeGrafter"/>
</dbReference>
<feature type="region of interest" description="Disordered" evidence="8">
    <location>
        <begin position="1"/>
        <end position="28"/>
    </location>
</feature>
<evidence type="ECO:0000256" key="7">
    <source>
        <dbReference type="ARBA" id="ARBA00023242"/>
    </source>
</evidence>
<evidence type="ECO:0000256" key="8">
    <source>
        <dbReference type="SAM" id="MobiDB-lite"/>
    </source>
</evidence>
<dbReference type="OMA" id="EGSWVTT"/>
<feature type="region of interest" description="Disordered" evidence="8">
    <location>
        <begin position="114"/>
        <end position="152"/>
    </location>
</feature>
<keyword evidence="3" id="KW-0524">Neurogenesis</keyword>
<dbReference type="CDD" id="cd19716">
    <property type="entry name" value="bHLH_TS_NGN1_NeuroD3"/>
    <property type="match status" value="1"/>
</dbReference>
<dbReference type="GO" id="GO:0021650">
    <property type="term" value="P:vestibulocochlear nerve formation"/>
    <property type="evidence" value="ECO:0007669"/>
    <property type="project" value="Ensembl"/>
</dbReference>